<sequence>MHEYYNHILPNIVDALNPPDGLLNPLLGDIWLPWAGSSGGDLQDRVYDVLAQIAAFLPTGIAEIGARTGYWSELLQADVTAVDSYAENCQRTTHYLHGEPEPD</sequence>
<dbReference type="AlphaFoldDB" id="A0AAD5S662"/>
<comment type="caution">
    <text evidence="1">The sequence shown here is derived from an EMBL/GenBank/DDBJ whole genome shotgun (WGS) entry which is preliminary data.</text>
</comment>
<evidence type="ECO:0000313" key="2">
    <source>
        <dbReference type="Proteomes" id="UP001212841"/>
    </source>
</evidence>
<protein>
    <submittedName>
        <fullName evidence="1">Uncharacterized protein</fullName>
    </submittedName>
</protein>
<proteinExistence type="predicted"/>
<name>A0AAD5S662_9FUNG</name>
<reference evidence="1" key="1">
    <citation type="submission" date="2020-05" db="EMBL/GenBank/DDBJ databases">
        <title>Phylogenomic resolution of chytrid fungi.</title>
        <authorList>
            <person name="Stajich J.E."/>
            <person name="Amses K."/>
            <person name="Simmons R."/>
            <person name="Seto K."/>
            <person name="Myers J."/>
            <person name="Bonds A."/>
            <person name="Quandt C.A."/>
            <person name="Barry K."/>
            <person name="Liu P."/>
            <person name="Grigoriev I."/>
            <person name="Longcore J.E."/>
            <person name="James T.Y."/>
        </authorList>
    </citation>
    <scope>NUCLEOTIDE SEQUENCE</scope>
    <source>
        <strain evidence="1">JEL0318</strain>
    </source>
</reference>
<accession>A0AAD5S662</accession>
<dbReference type="Proteomes" id="UP001212841">
    <property type="component" value="Unassembled WGS sequence"/>
</dbReference>
<keyword evidence="2" id="KW-1185">Reference proteome</keyword>
<gene>
    <name evidence="1" type="ORF">HK097_000895</name>
</gene>
<evidence type="ECO:0000313" key="1">
    <source>
        <dbReference type="EMBL" id="KAJ3046393.1"/>
    </source>
</evidence>
<dbReference type="EMBL" id="JADGJD010001176">
    <property type="protein sequence ID" value="KAJ3046393.1"/>
    <property type="molecule type" value="Genomic_DNA"/>
</dbReference>
<organism evidence="1 2">
    <name type="scientific">Rhizophlyctis rosea</name>
    <dbReference type="NCBI Taxonomy" id="64517"/>
    <lineage>
        <taxon>Eukaryota</taxon>
        <taxon>Fungi</taxon>
        <taxon>Fungi incertae sedis</taxon>
        <taxon>Chytridiomycota</taxon>
        <taxon>Chytridiomycota incertae sedis</taxon>
        <taxon>Chytridiomycetes</taxon>
        <taxon>Rhizophlyctidales</taxon>
        <taxon>Rhizophlyctidaceae</taxon>
        <taxon>Rhizophlyctis</taxon>
    </lineage>
</organism>